<dbReference type="SUPFAM" id="SSF56601">
    <property type="entry name" value="beta-lactamase/transpeptidase-like"/>
    <property type="match status" value="1"/>
</dbReference>
<sequence length="559" mass="61532">MNRRLTVAFVCLMGFFALVAGRLVQLQIVEADQWRELAKRFQEGTVTIPAPRGRIYDRNGVLLAQDVRAISVALDNYTMTRPDVLEELLVKHLEIPRATAREKLYRPGYFTWIARAIPPERAEALEKAARAAGARGLIFFEDRARQYPHGDLASNVIGFTGVDGHGLEGIELFFDAELHGTESVWSFVRMADGTQIERRQIQAGQAGRDLTLTLDSRIQYIAESAITRGVRTYRAKAGIALVLDPWTGEVLAMAQDKRYDLNHFQASRPEQRQNLAVVWPFEPGSSFKIFTMLAALENNVVALDERLSGSATYQIANHTFRNADGKEYGMVTPKDVIRNSINTAMIRIAQRIGEARLYEALRKYGFGQKTGIELPGEVPGYLPPVESWSVLEIGSIAIGQSLSVTAVQLASRVAMIAAGGKRIRPTIVKALTPMSLSRSSGRESDGEGFMVSSLSCQRLTEMMVETVRSGTGVLAQIAGYSIAAKTGTAQKALPGQGYVKGKYVASFEGFFPAEAPKYLILVVLDEPGGREYYGSETAAPIFKEIAQQLIALDRIPPRP</sequence>
<accession>H5SP75</accession>
<dbReference type="GO" id="GO:0071555">
    <property type="term" value="P:cell wall organization"/>
    <property type="evidence" value="ECO:0007669"/>
    <property type="project" value="TreeGrafter"/>
</dbReference>
<dbReference type="Gene3D" id="3.40.710.10">
    <property type="entry name" value="DD-peptidase/beta-lactamase superfamily"/>
    <property type="match status" value="1"/>
</dbReference>
<keyword evidence="5" id="KW-0132">Cell division</keyword>
<dbReference type="InterPro" id="IPR005311">
    <property type="entry name" value="PBP_dimer"/>
</dbReference>
<keyword evidence="2" id="KW-0472">Membrane</keyword>
<feature type="domain" description="Penicillin-binding protein dimerisation" evidence="4">
    <location>
        <begin position="47"/>
        <end position="198"/>
    </location>
</feature>
<dbReference type="InterPro" id="IPR001460">
    <property type="entry name" value="PCN-bd_Tpept"/>
</dbReference>
<dbReference type="GO" id="GO:0008658">
    <property type="term" value="F:penicillin binding"/>
    <property type="evidence" value="ECO:0007669"/>
    <property type="project" value="InterPro"/>
</dbReference>
<reference evidence="5" key="2">
    <citation type="journal article" date="2012" name="PLoS ONE">
        <title>A Deeply Branching Thermophilic Bacterium with an Ancient Acetyl-CoA Pathway Dominates a Subsurface Ecosystem.</title>
        <authorList>
            <person name="Takami H."/>
            <person name="Noguchi H."/>
            <person name="Takaki Y."/>
            <person name="Uchiyama I."/>
            <person name="Toyoda A."/>
            <person name="Nishi S."/>
            <person name="Chee G.-J."/>
            <person name="Arai W."/>
            <person name="Nunoura T."/>
            <person name="Itoh T."/>
            <person name="Hattori M."/>
            <person name="Takai K."/>
        </authorList>
    </citation>
    <scope>NUCLEOTIDE SEQUENCE</scope>
</reference>
<evidence type="ECO:0000256" key="2">
    <source>
        <dbReference type="ARBA" id="ARBA00023136"/>
    </source>
</evidence>
<dbReference type="EMBL" id="AP011789">
    <property type="protein sequence ID" value="BAL57961.1"/>
    <property type="molecule type" value="Genomic_DNA"/>
</dbReference>
<dbReference type="GO" id="GO:0051301">
    <property type="term" value="P:cell division"/>
    <property type="evidence" value="ECO:0007669"/>
    <property type="project" value="UniProtKB-KW"/>
</dbReference>
<organism evidence="5">
    <name type="scientific">uncultured Acetothermia bacterium</name>
    <dbReference type="NCBI Taxonomy" id="236499"/>
    <lineage>
        <taxon>Bacteria</taxon>
        <taxon>Candidatus Bipolaricaulota</taxon>
        <taxon>environmental samples</taxon>
    </lineage>
</organism>
<dbReference type="InterPro" id="IPR050515">
    <property type="entry name" value="Beta-lactam/transpept"/>
</dbReference>
<feature type="domain" description="Penicillin-binding protein transpeptidase" evidence="3">
    <location>
        <begin position="238"/>
        <end position="546"/>
    </location>
</feature>
<dbReference type="Gene3D" id="3.90.1310.10">
    <property type="entry name" value="Penicillin-binding protein 2a (Domain 2)"/>
    <property type="match status" value="1"/>
</dbReference>
<evidence type="ECO:0000256" key="1">
    <source>
        <dbReference type="ARBA" id="ARBA00004370"/>
    </source>
</evidence>
<dbReference type="Pfam" id="PF03717">
    <property type="entry name" value="PBP_dimer"/>
    <property type="match status" value="1"/>
</dbReference>
<evidence type="ECO:0000259" key="3">
    <source>
        <dbReference type="Pfam" id="PF00905"/>
    </source>
</evidence>
<protein>
    <submittedName>
        <fullName evidence="5">Cell division protein FtsI</fullName>
    </submittedName>
</protein>
<dbReference type="PANTHER" id="PTHR30627">
    <property type="entry name" value="PEPTIDOGLYCAN D,D-TRANSPEPTIDASE"/>
    <property type="match status" value="1"/>
</dbReference>
<dbReference type="AlphaFoldDB" id="H5SP75"/>
<keyword evidence="5" id="KW-0131">Cell cycle</keyword>
<dbReference type="InterPro" id="IPR036138">
    <property type="entry name" value="PBP_dimer_sf"/>
</dbReference>
<dbReference type="Pfam" id="PF00905">
    <property type="entry name" value="Transpeptidase"/>
    <property type="match status" value="1"/>
</dbReference>
<reference evidence="5" key="1">
    <citation type="journal article" date="2005" name="Environ. Microbiol.">
        <title>Genetic and functional properties of uncultivated thermophilic crenarchaeotes from a subsurface gold mine as revealed by analysis of genome fragments.</title>
        <authorList>
            <person name="Nunoura T."/>
            <person name="Hirayama H."/>
            <person name="Takami H."/>
            <person name="Oida H."/>
            <person name="Nishi S."/>
            <person name="Shimamura S."/>
            <person name="Suzuki Y."/>
            <person name="Inagaki F."/>
            <person name="Takai K."/>
            <person name="Nealson K.H."/>
            <person name="Horikoshi K."/>
        </authorList>
    </citation>
    <scope>NUCLEOTIDE SEQUENCE</scope>
</reference>
<dbReference type="GO" id="GO:0005886">
    <property type="term" value="C:plasma membrane"/>
    <property type="evidence" value="ECO:0007669"/>
    <property type="project" value="TreeGrafter"/>
</dbReference>
<comment type="subcellular location">
    <subcellularLocation>
        <location evidence="1">Membrane</location>
    </subcellularLocation>
</comment>
<dbReference type="InterPro" id="IPR012338">
    <property type="entry name" value="Beta-lactam/transpept-like"/>
</dbReference>
<dbReference type="SUPFAM" id="SSF56519">
    <property type="entry name" value="Penicillin binding protein dimerisation domain"/>
    <property type="match status" value="1"/>
</dbReference>
<gene>
    <name evidence="5" type="ORF">HGMM_F53C10C35</name>
</gene>
<dbReference type="PANTHER" id="PTHR30627:SF1">
    <property type="entry name" value="PEPTIDOGLYCAN D,D-TRANSPEPTIDASE FTSI"/>
    <property type="match status" value="1"/>
</dbReference>
<dbReference type="Gene3D" id="3.30.450.330">
    <property type="match status" value="1"/>
</dbReference>
<proteinExistence type="predicted"/>
<evidence type="ECO:0000313" key="5">
    <source>
        <dbReference type="EMBL" id="BAL57961.1"/>
    </source>
</evidence>
<evidence type="ECO:0000259" key="4">
    <source>
        <dbReference type="Pfam" id="PF03717"/>
    </source>
</evidence>
<name>H5SP75_9BACT</name>